<evidence type="ECO:0000256" key="2">
    <source>
        <dbReference type="SAM" id="SignalP"/>
    </source>
</evidence>
<feature type="region of interest" description="Disordered" evidence="1">
    <location>
        <begin position="35"/>
        <end position="59"/>
    </location>
</feature>
<evidence type="ECO:0000313" key="5">
    <source>
        <dbReference type="Proteomes" id="UP000278143"/>
    </source>
</evidence>
<reference evidence="5" key="1">
    <citation type="journal article" date="2018" name="Nat. Microbiol.">
        <title>Leveraging single-cell genomics to expand the fungal tree of life.</title>
        <authorList>
            <person name="Ahrendt S.R."/>
            <person name="Quandt C.A."/>
            <person name="Ciobanu D."/>
            <person name="Clum A."/>
            <person name="Salamov A."/>
            <person name="Andreopoulos B."/>
            <person name="Cheng J.F."/>
            <person name="Woyke T."/>
            <person name="Pelin A."/>
            <person name="Henrissat B."/>
            <person name="Reynolds N.K."/>
            <person name="Benny G.L."/>
            <person name="Smith M.E."/>
            <person name="James T.Y."/>
            <person name="Grigoriev I.V."/>
        </authorList>
    </citation>
    <scope>NUCLEOTIDE SEQUENCE [LARGE SCALE GENOMIC DNA]</scope>
    <source>
        <strain evidence="5">Benny S71-1</strain>
    </source>
</reference>
<dbReference type="InterPro" id="IPR014044">
    <property type="entry name" value="CAP_dom"/>
</dbReference>
<feature type="chain" id="PRO_5020606577" evidence="2">
    <location>
        <begin position="25"/>
        <end position="207"/>
    </location>
</feature>
<accession>A0A4P9Z0B3</accession>
<dbReference type="SUPFAM" id="SSF55797">
    <property type="entry name" value="PR-1-like"/>
    <property type="match status" value="1"/>
</dbReference>
<gene>
    <name evidence="4" type="ORF">SYNPS1DRAFT_22862</name>
</gene>
<sequence>MQPISALASICLVAAALTCVDVHARPHVAPPSYAPQVVTPTASPEAKPAAPQTHQSSSSDISFAMACEVNRLRESLGKPPLGLATDLNDSAQGHSNVQAKFLQMAHEGLSDGSFLNRLSGYATQWNPPAENVAYGNDSPLSIFLQWFGSSGHYQNMVGDYTHTGCARARGSNGIYYWTQVFSNTPSAPRNIPDCSGYYAAHPKPASY</sequence>
<evidence type="ECO:0000256" key="1">
    <source>
        <dbReference type="SAM" id="MobiDB-lite"/>
    </source>
</evidence>
<protein>
    <submittedName>
        <fullName evidence="4">CAP domain-containing protein</fullName>
    </submittedName>
</protein>
<keyword evidence="5" id="KW-1185">Reference proteome</keyword>
<dbReference type="CDD" id="cd05379">
    <property type="entry name" value="CAP_bacterial"/>
    <property type="match status" value="1"/>
</dbReference>
<evidence type="ECO:0000313" key="4">
    <source>
        <dbReference type="EMBL" id="RKP25131.1"/>
    </source>
</evidence>
<name>A0A4P9Z0B3_9FUNG</name>
<dbReference type="Pfam" id="PF00188">
    <property type="entry name" value="CAP"/>
    <property type="match status" value="1"/>
</dbReference>
<dbReference type="EMBL" id="KZ989870">
    <property type="protein sequence ID" value="RKP25131.1"/>
    <property type="molecule type" value="Genomic_DNA"/>
</dbReference>
<dbReference type="Proteomes" id="UP000278143">
    <property type="component" value="Unassembled WGS sequence"/>
</dbReference>
<dbReference type="AlphaFoldDB" id="A0A4P9Z0B3"/>
<dbReference type="PANTHER" id="PTHR31157">
    <property type="entry name" value="SCP DOMAIN-CONTAINING PROTEIN"/>
    <property type="match status" value="1"/>
</dbReference>
<proteinExistence type="predicted"/>
<evidence type="ECO:0000259" key="3">
    <source>
        <dbReference type="Pfam" id="PF00188"/>
    </source>
</evidence>
<feature type="signal peptide" evidence="2">
    <location>
        <begin position="1"/>
        <end position="24"/>
    </location>
</feature>
<organism evidence="4 5">
    <name type="scientific">Syncephalis pseudoplumigaleata</name>
    <dbReference type="NCBI Taxonomy" id="1712513"/>
    <lineage>
        <taxon>Eukaryota</taxon>
        <taxon>Fungi</taxon>
        <taxon>Fungi incertae sedis</taxon>
        <taxon>Zoopagomycota</taxon>
        <taxon>Zoopagomycotina</taxon>
        <taxon>Zoopagomycetes</taxon>
        <taxon>Zoopagales</taxon>
        <taxon>Piptocephalidaceae</taxon>
        <taxon>Syncephalis</taxon>
    </lineage>
</organism>
<dbReference type="PANTHER" id="PTHR31157:SF1">
    <property type="entry name" value="SCP DOMAIN-CONTAINING PROTEIN"/>
    <property type="match status" value="1"/>
</dbReference>
<feature type="domain" description="SCP" evidence="3">
    <location>
        <begin position="69"/>
        <end position="181"/>
    </location>
</feature>
<dbReference type="OrthoDB" id="568194at2759"/>
<dbReference type="Gene3D" id="3.40.33.10">
    <property type="entry name" value="CAP"/>
    <property type="match status" value="1"/>
</dbReference>
<keyword evidence="2" id="KW-0732">Signal</keyword>
<dbReference type="InterPro" id="IPR035940">
    <property type="entry name" value="CAP_sf"/>
</dbReference>